<evidence type="ECO:0000313" key="3">
    <source>
        <dbReference type="Proteomes" id="UP000272025"/>
    </source>
</evidence>
<accession>A0A3N2Q9U3</accession>
<protein>
    <submittedName>
        <fullName evidence="2">Uncharacterized protein</fullName>
    </submittedName>
</protein>
<feature type="compositionally biased region" description="Polar residues" evidence="1">
    <location>
        <begin position="45"/>
        <end position="57"/>
    </location>
</feature>
<dbReference type="OrthoDB" id="5294241at2759"/>
<name>A0A3N2Q9U3_SODAK</name>
<dbReference type="RefSeq" id="XP_028471318.1">
    <property type="nucleotide sequence ID" value="XM_028615344.1"/>
</dbReference>
<reference evidence="2 3" key="1">
    <citation type="journal article" date="2018" name="Mol. Ecol.">
        <title>The obligate alkalophilic soda-lake fungus Sodiomyces alkalinus has shifted to a protein diet.</title>
        <authorList>
            <person name="Grum-Grzhimaylo A.A."/>
            <person name="Falkoski D.L."/>
            <person name="van den Heuvel J."/>
            <person name="Valero-Jimenez C.A."/>
            <person name="Min B."/>
            <person name="Choi I.G."/>
            <person name="Lipzen A."/>
            <person name="Daum C.G."/>
            <person name="Aanen D.K."/>
            <person name="Tsang A."/>
            <person name="Henrissat B."/>
            <person name="Bilanenko E.N."/>
            <person name="de Vries R.P."/>
            <person name="van Kan J.A.L."/>
            <person name="Grigoriev I.V."/>
            <person name="Debets A.J.M."/>
        </authorList>
    </citation>
    <scope>NUCLEOTIDE SEQUENCE [LARGE SCALE GENOMIC DNA]</scope>
    <source>
        <strain evidence="2 3">F11</strain>
    </source>
</reference>
<dbReference type="EMBL" id="ML119051">
    <property type="protein sequence ID" value="ROT43512.1"/>
    <property type="molecule type" value="Genomic_DNA"/>
</dbReference>
<sequence>MYGSYGSYSSMSPISMGAPLDVTSSSMLAHDRSCAFPSWPHRDSLSATESGRPSSYLSDDDLFPSAPVEDDARSVSSSGSSSSISPMADDELLRMERERQALQREAALRYIVNEKERRRQAMHAKRQRARQAQGGSSSSGKASKSKLTSMTPIAEAGE</sequence>
<feature type="region of interest" description="Disordered" evidence="1">
    <location>
        <begin position="111"/>
        <end position="158"/>
    </location>
</feature>
<gene>
    <name evidence="2" type="ORF">SODALDRAFT_41057</name>
</gene>
<dbReference type="Proteomes" id="UP000272025">
    <property type="component" value="Unassembled WGS sequence"/>
</dbReference>
<proteinExistence type="predicted"/>
<feature type="compositionally biased region" description="Low complexity" evidence="1">
    <location>
        <begin position="74"/>
        <end position="85"/>
    </location>
</feature>
<dbReference type="GeneID" id="39583821"/>
<feature type="compositionally biased region" description="Basic residues" evidence="1">
    <location>
        <begin position="120"/>
        <end position="129"/>
    </location>
</feature>
<feature type="compositionally biased region" description="Low complexity" evidence="1">
    <location>
        <begin position="130"/>
        <end position="146"/>
    </location>
</feature>
<organism evidence="2 3">
    <name type="scientific">Sodiomyces alkalinus (strain CBS 110278 / VKM F-3762 / F11)</name>
    <name type="common">Alkaliphilic filamentous fungus</name>
    <dbReference type="NCBI Taxonomy" id="1314773"/>
    <lineage>
        <taxon>Eukaryota</taxon>
        <taxon>Fungi</taxon>
        <taxon>Dikarya</taxon>
        <taxon>Ascomycota</taxon>
        <taxon>Pezizomycotina</taxon>
        <taxon>Sordariomycetes</taxon>
        <taxon>Hypocreomycetidae</taxon>
        <taxon>Glomerellales</taxon>
        <taxon>Plectosphaerellaceae</taxon>
        <taxon>Sodiomyces</taxon>
    </lineage>
</organism>
<dbReference type="AlphaFoldDB" id="A0A3N2Q9U3"/>
<evidence type="ECO:0000256" key="1">
    <source>
        <dbReference type="SAM" id="MobiDB-lite"/>
    </source>
</evidence>
<evidence type="ECO:0000313" key="2">
    <source>
        <dbReference type="EMBL" id="ROT43512.1"/>
    </source>
</evidence>
<feature type="region of interest" description="Disordered" evidence="1">
    <location>
        <begin position="38"/>
        <end position="98"/>
    </location>
</feature>
<keyword evidence="3" id="KW-1185">Reference proteome</keyword>